<dbReference type="EMBL" id="JBHTIR010000353">
    <property type="protein sequence ID" value="MFD0851316.1"/>
    <property type="molecule type" value="Genomic_DNA"/>
</dbReference>
<organism evidence="2 3">
    <name type="scientific">Actinomadura adrarensis</name>
    <dbReference type="NCBI Taxonomy" id="1819600"/>
    <lineage>
        <taxon>Bacteria</taxon>
        <taxon>Bacillati</taxon>
        <taxon>Actinomycetota</taxon>
        <taxon>Actinomycetes</taxon>
        <taxon>Streptosporangiales</taxon>
        <taxon>Thermomonosporaceae</taxon>
        <taxon>Actinomadura</taxon>
    </lineage>
</organism>
<feature type="non-terminal residue" evidence="2">
    <location>
        <position position="45"/>
    </location>
</feature>
<accession>A0ABW3CA23</accession>
<dbReference type="Proteomes" id="UP001597083">
    <property type="component" value="Unassembled WGS sequence"/>
</dbReference>
<feature type="domain" description="Translation initiation factor 3 N-terminal" evidence="1">
    <location>
        <begin position="7"/>
        <end position="45"/>
    </location>
</feature>
<dbReference type="SUPFAM" id="SSF54364">
    <property type="entry name" value="Translation initiation factor IF3, N-terminal domain"/>
    <property type="match status" value="1"/>
</dbReference>
<dbReference type="Gene3D" id="3.10.20.80">
    <property type="entry name" value="Translation initiation factor 3 (IF-3), N-terminal domain"/>
    <property type="match status" value="1"/>
</dbReference>
<keyword evidence="3" id="KW-1185">Reference proteome</keyword>
<evidence type="ECO:0000259" key="1">
    <source>
        <dbReference type="Pfam" id="PF05198"/>
    </source>
</evidence>
<reference evidence="3" key="1">
    <citation type="journal article" date="2019" name="Int. J. Syst. Evol. Microbiol.">
        <title>The Global Catalogue of Microorganisms (GCM) 10K type strain sequencing project: providing services to taxonomists for standard genome sequencing and annotation.</title>
        <authorList>
            <consortium name="The Broad Institute Genomics Platform"/>
            <consortium name="The Broad Institute Genome Sequencing Center for Infectious Disease"/>
            <person name="Wu L."/>
            <person name="Ma J."/>
        </authorList>
    </citation>
    <scope>NUCLEOTIDE SEQUENCE [LARGE SCALE GENOMIC DNA]</scope>
    <source>
        <strain evidence="3">JCM 31696</strain>
    </source>
</reference>
<evidence type="ECO:0000313" key="2">
    <source>
        <dbReference type="EMBL" id="MFD0851316.1"/>
    </source>
</evidence>
<dbReference type="Pfam" id="PF05198">
    <property type="entry name" value="IF3_N"/>
    <property type="match status" value="1"/>
</dbReference>
<comment type="caution">
    <text evidence="2">The sequence shown here is derived from an EMBL/GenBank/DDBJ whole genome shotgun (WGS) entry which is preliminary data.</text>
</comment>
<sequence length="45" mass="4785">MKSIIANNEITAKTVRLVTEGKSEVMAISKALALAENEGLDLVVI</sequence>
<dbReference type="InterPro" id="IPR019814">
    <property type="entry name" value="Translation_initiation_fac_3_N"/>
</dbReference>
<evidence type="ECO:0000313" key="3">
    <source>
        <dbReference type="Proteomes" id="UP001597083"/>
    </source>
</evidence>
<proteinExistence type="predicted"/>
<gene>
    <name evidence="2" type="ORF">ACFQ07_03755</name>
</gene>
<dbReference type="InterPro" id="IPR036787">
    <property type="entry name" value="T_IF-3_N_sf"/>
</dbReference>
<name>A0ABW3CA23_9ACTN</name>
<protein>
    <recommendedName>
        <fullName evidence="1">Translation initiation factor 3 N-terminal domain-containing protein</fullName>
    </recommendedName>
</protein>